<dbReference type="Proteomes" id="UP000523447">
    <property type="component" value="Unassembled WGS sequence"/>
</dbReference>
<proteinExistence type="predicted"/>
<dbReference type="GO" id="GO:0016772">
    <property type="term" value="F:transferase activity, transferring phosphorus-containing groups"/>
    <property type="evidence" value="ECO:0007669"/>
    <property type="project" value="InterPro"/>
</dbReference>
<dbReference type="InterPro" id="IPR051549">
    <property type="entry name" value="PEP_Utilizing_Enz"/>
</dbReference>
<dbReference type="EMBL" id="JAAXPE010000021">
    <property type="protein sequence ID" value="NKY87737.1"/>
    <property type="molecule type" value="Genomic_DNA"/>
</dbReference>
<dbReference type="AlphaFoldDB" id="A0A7X6M029"/>
<dbReference type="PANTHER" id="PTHR43615">
    <property type="entry name" value="PHOSPHOENOLPYRUVATE SYNTHASE-RELATED"/>
    <property type="match status" value="1"/>
</dbReference>
<dbReference type="InterPro" id="IPR008279">
    <property type="entry name" value="PEP-util_enz_mobile_dom"/>
</dbReference>
<evidence type="ECO:0000313" key="3">
    <source>
        <dbReference type="Proteomes" id="UP000523447"/>
    </source>
</evidence>
<comment type="caution">
    <text evidence="2">The sequence shown here is derived from an EMBL/GenBank/DDBJ whole genome shotgun (WGS) entry which is preliminary data.</text>
</comment>
<evidence type="ECO:0000259" key="1">
    <source>
        <dbReference type="Pfam" id="PF00391"/>
    </source>
</evidence>
<reference evidence="2 3" key="1">
    <citation type="submission" date="2020-04" db="EMBL/GenBank/DDBJ databases">
        <title>MicrobeNet Type strains.</title>
        <authorList>
            <person name="Nicholson A.C."/>
        </authorList>
    </citation>
    <scope>NUCLEOTIDE SEQUENCE [LARGE SCALE GENOMIC DNA]</scope>
    <source>
        <strain evidence="2 3">DSM 44445</strain>
    </source>
</reference>
<feature type="domain" description="PEP-utilising enzyme mobile" evidence="1">
    <location>
        <begin position="427"/>
        <end position="496"/>
    </location>
</feature>
<dbReference type="Gene3D" id="3.50.30.10">
    <property type="entry name" value="Phosphohistidine domain"/>
    <property type="match status" value="1"/>
</dbReference>
<keyword evidence="3" id="KW-1185">Reference proteome</keyword>
<dbReference type="InterPro" id="IPR036637">
    <property type="entry name" value="Phosphohistidine_dom_sf"/>
</dbReference>
<name>A0A7X6M029_9NOCA</name>
<evidence type="ECO:0000313" key="2">
    <source>
        <dbReference type="EMBL" id="NKY87737.1"/>
    </source>
</evidence>
<keyword evidence="2" id="KW-0670">Pyruvate</keyword>
<gene>
    <name evidence="2" type="ORF">HGA07_19140</name>
</gene>
<protein>
    <submittedName>
        <fullName evidence="2">Phosphoenolpyruvate-utilizing protein</fullName>
    </submittedName>
</protein>
<dbReference type="PANTHER" id="PTHR43615:SF1">
    <property type="entry name" value="PPDK_N DOMAIN-CONTAINING PROTEIN"/>
    <property type="match status" value="1"/>
</dbReference>
<dbReference type="SUPFAM" id="SSF52009">
    <property type="entry name" value="Phosphohistidine domain"/>
    <property type="match status" value="1"/>
</dbReference>
<dbReference type="Pfam" id="PF00391">
    <property type="entry name" value="PEP-utilizers"/>
    <property type="match status" value="1"/>
</dbReference>
<sequence>MTPMCWSVWEGSAELGWLYSMSAFGVIPKKKVLVSPDVNDRGLSCFYGRQALNVDAIKKTMSALPGVDGDDFERDLMGSVRADAPKFDGTLRRVPVLMFKAPITLLRIGKRLRRMHDEMYAKWLDTVYESGPAAQSSDIPPIDRLVAAREDFVKIFSQHCVVRFMFQGGQSAVTAAAEQAGDSALVVELLSGVGDVNETRMADDLWRLGRGELTEDEFLRAWGYHGPNEGNAFTTVWRENPAPIRALATATAQRERPADRAARAQAAGAEAERRLLAATPAAKRPAMRWLLRRMRNIVRTLQVGKAAYLMAIDECRWAARQFGAQQVAAGTLQQVDDVFFFTIEECQELAAGTLANPQEIVDVRRATRAEYKSMVLPLAFYGMPEPITIEAEVGGRTVTELAGAAAGGGVVEGRARVVIDPEQEVDLEPGDILVCRFTDPSWAPLMALSEALVIDIGGSASHGAVVARELGIPYVIGTENGTRAIGEGDRILVNGTDNLVKVLERADAAQSA</sequence>
<accession>A0A7X6M029</accession>
<organism evidence="2 3">
    <name type="scientific">Nocardia veterana</name>
    <dbReference type="NCBI Taxonomy" id="132249"/>
    <lineage>
        <taxon>Bacteria</taxon>
        <taxon>Bacillati</taxon>
        <taxon>Actinomycetota</taxon>
        <taxon>Actinomycetes</taxon>
        <taxon>Mycobacteriales</taxon>
        <taxon>Nocardiaceae</taxon>
        <taxon>Nocardia</taxon>
    </lineage>
</organism>